<dbReference type="AlphaFoldDB" id="A0A0K9PQ54"/>
<keyword evidence="1" id="KW-0175">Coiled coil</keyword>
<feature type="coiled-coil region" evidence="1">
    <location>
        <begin position="64"/>
        <end position="91"/>
    </location>
</feature>
<sequence length="416" mass="47846">MSVEYLTNKSSRFRLQQDVYELQRSLVLELELRTVLLTAMEYYSNEEFPNQTLISHPHKVCKDISNLKTKITDLEKEVEKLNSQLIKERAQTDVVLEDKLKKESIVVKNPKFLPHPNMVSEEMVQSMKTIFITLSESSSDGSSSSSFHLSHGKIPNWFGIQGKLCSEDIGHYRLGIEVSWMSVEKKHLNLAAKELRRYRCLIQQLGKINPLNLKYDEKLAFWINLYNALMMHAYIAYGVPTSDHKLLSLMQKANYTVGGHTFSAAAIQYVVLRIKTRAFLCLDDLHHDKLKVRKEQRKFSIKAEPLVTFALSNGMFSSPAVRIYSPGSIRKELEEAQRDYIRASVGLSMKEQKLLVPKLVHCFFARRKVADGSNLPCWICQFLFPNSNSHQTPDKHGSSSYVVLSHDSHFRYIFLP</sequence>
<dbReference type="Pfam" id="PF04784">
    <property type="entry name" value="DUF547"/>
    <property type="match status" value="1"/>
</dbReference>
<evidence type="ECO:0000256" key="1">
    <source>
        <dbReference type="SAM" id="Coils"/>
    </source>
</evidence>
<reference evidence="5" key="1">
    <citation type="journal article" date="2016" name="Nature">
        <title>The genome of the seagrass Zostera marina reveals angiosperm adaptation to the sea.</title>
        <authorList>
            <person name="Olsen J.L."/>
            <person name="Rouze P."/>
            <person name="Verhelst B."/>
            <person name="Lin Y.-C."/>
            <person name="Bayer T."/>
            <person name="Collen J."/>
            <person name="Dattolo E."/>
            <person name="De Paoli E."/>
            <person name="Dittami S."/>
            <person name="Maumus F."/>
            <person name="Michel G."/>
            <person name="Kersting A."/>
            <person name="Lauritano C."/>
            <person name="Lohaus R."/>
            <person name="Toepel M."/>
            <person name="Tonon T."/>
            <person name="Vanneste K."/>
            <person name="Amirebrahimi M."/>
            <person name="Brakel J."/>
            <person name="Bostroem C."/>
            <person name="Chovatia M."/>
            <person name="Grimwood J."/>
            <person name="Jenkins J.W."/>
            <person name="Jueterbock A."/>
            <person name="Mraz A."/>
            <person name="Stam W.T."/>
            <person name="Tice H."/>
            <person name="Bornberg-Bauer E."/>
            <person name="Green P.J."/>
            <person name="Pearson G.A."/>
            <person name="Procaccini G."/>
            <person name="Duarte C.M."/>
            <person name="Schmutz J."/>
            <person name="Reusch T.B.H."/>
            <person name="Van de Peer Y."/>
        </authorList>
    </citation>
    <scope>NUCLEOTIDE SEQUENCE [LARGE SCALE GENOMIC DNA]</scope>
    <source>
        <strain evidence="5">cv. Finnish</strain>
    </source>
</reference>
<evidence type="ECO:0000313" key="4">
    <source>
        <dbReference type="EMBL" id="KMZ71089.1"/>
    </source>
</evidence>
<name>A0A0K9PQ54_ZOSMR</name>
<gene>
    <name evidence="4" type="ORF">ZOSMA_189G00500</name>
</gene>
<feature type="domain" description="Ternary complex factor MIP1 leucine-zipper" evidence="3">
    <location>
        <begin position="8"/>
        <end position="88"/>
    </location>
</feature>
<evidence type="ECO:0000313" key="5">
    <source>
        <dbReference type="Proteomes" id="UP000036987"/>
    </source>
</evidence>
<dbReference type="Pfam" id="PF14389">
    <property type="entry name" value="Lzipper-MIP1"/>
    <property type="match status" value="1"/>
</dbReference>
<dbReference type="OMA" id="LRSYDNA"/>
<proteinExistence type="predicted"/>
<dbReference type="InterPro" id="IPR006869">
    <property type="entry name" value="DUF547"/>
</dbReference>
<dbReference type="InterPro" id="IPR025757">
    <property type="entry name" value="MIP1_Leuzipper"/>
</dbReference>
<evidence type="ECO:0000259" key="3">
    <source>
        <dbReference type="Pfam" id="PF14389"/>
    </source>
</evidence>
<dbReference type="EMBL" id="LFYR01000691">
    <property type="protein sequence ID" value="KMZ71089.1"/>
    <property type="molecule type" value="Genomic_DNA"/>
</dbReference>
<dbReference type="Proteomes" id="UP000036987">
    <property type="component" value="Unassembled WGS sequence"/>
</dbReference>
<organism evidence="4 5">
    <name type="scientific">Zostera marina</name>
    <name type="common">Eelgrass</name>
    <dbReference type="NCBI Taxonomy" id="29655"/>
    <lineage>
        <taxon>Eukaryota</taxon>
        <taxon>Viridiplantae</taxon>
        <taxon>Streptophyta</taxon>
        <taxon>Embryophyta</taxon>
        <taxon>Tracheophyta</taxon>
        <taxon>Spermatophyta</taxon>
        <taxon>Magnoliopsida</taxon>
        <taxon>Liliopsida</taxon>
        <taxon>Zosteraceae</taxon>
        <taxon>Zostera</taxon>
    </lineage>
</organism>
<comment type="caution">
    <text evidence="4">The sequence shown here is derived from an EMBL/GenBank/DDBJ whole genome shotgun (WGS) entry which is preliminary data.</text>
</comment>
<keyword evidence="5" id="KW-1185">Reference proteome</keyword>
<accession>A0A0K9PQ54</accession>
<dbReference type="OrthoDB" id="418495at2759"/>
<dbReference type="PANTHER" id="PTHR23054:SF53">
    <property type="entry name" value="OS06G0704100 PROTEIN"/>
    <property type="match status" value="1"/>
</dbReference>
<dbReference type="PANTHER" id="PTHR23054">
    <property type="entry name" value="TERNARY COMPLEX FACTOR MIP1, LEUCINE-ZIPPER-RELATED"/>
    <property type="match status" value="1"/>
</dbReference>
<feature type="domain" description="DUF547" evidence="2">
    <location>
        <begin position="212"/>
        <end position="341"/>
    </location>
</feature>
<protein>
    <submittedName>
        <fullName evidence="4">Uncharacterized protein</fullName>
    </submittedName>
</protein>
<evidence type="ECO:0000259" key="2">
    <source>
        <dbReference type="Pfam" id="PF04784"/>
    </source>
</evidence>